<organism evidence="2 3">
    <name type="scientific">Aphis craccivora</name>
    <name type="common">Cowpea aphid</name>
    <dbReference type="NCBI Taxonomy" id="307492"/>
    <lineage>
        <taxon>Eukaryota</taxon>
        <taxon>Metazoa</taxon>
        <taxon>Ecdysozoa</taxon>
        <taxon>Arthropoda</taxon>
        <taxon>Hexapoda</taxon>
        <taxon>Insecta</taxon>
        <taxon>Pterygota</taxon>
        <taxon>Neoptera</taxon>
        <taxon>Paraneoptera</taxon>
        <taxon>Hemiptera</taxon>
        <taxon>Sternorrhyncha</taxon>
        <taxon>Aphidomorpha</taxon>
        <taxon>Aphidoidea</taxon>
        <taxon>Aphididae</taxon>
        <taxon>Aphidini</taxon>
        <taxon>Aphis</taxon>
        <taxon>Aphis</taxon>
    </lineage>
</organism>
<accession>A0A6G0XHD6</accession>
<dbReference type="Proteomes" id="UP000478052">
    <property type="component" value="Unassembled WGS sequence"/>
</dbReference>
<evidence type="ECO:0000256" key="1">
    <source>
        <dbReference type="SAM" id="Coils"/>
    </source>
</evidence>
<name>A0A6G0XHD6_APHCR</name>
<sequence length="315" mass="35383">MSWKQETRPVCFDGMCWTLNAIIMLYKEQQDMGFTYILTGCLNSDLIENTFSIFDNSDNSVVLKFGARKVYGCIPTTSASKQNIISPAAPITNRTLKSNSKSSENSISTNDLMSTLHDIQKLSSLIAELKVENTQLKDEINILKNKVKILESTESVVHSNSSLSQMLQEVSQRELCAHNALVYGLSESSSTSAPQRISDDKIALENTLGQYSSIIPKSTMKHVRLGRVRQDYIRPLKIIFQSKDEPINFIRGFTDAKLGGAMFPTNFRIFRDKTVYERGLLRSCHSELDHRAESGEAGLRIRYVNGVPKIIQDNS</sequence>
<comment type="caution">
    <text evidence="2">The sequence shown here is derived from an EMBL/GenBank/DDBJ whole genome shotgun (WGS) entry which is preliminary data.</text>
</comment>
<dbReference type="EMBL" id="VUJU01007852">
    <property type="protein sequence ID" value="KAF0739497.1"/>
    <property type="molecule type" value="Genomic_DNA"/>
</dbReference>
<evidence type="ECO:0000313" key="3">
    <source>
        <dbReference type="Proteomes" id="UP000478052"/>
    </source>
</evidence>
<reference evidence="2 3" key="1">
    <citation type="submission" date="2019-08" db="EMBL/GenBank/DDBJ databases">
        <title>Whole genome of Aphis craccivora.</title>
        <authorList>
            <person name="Voronova N.V."/>
            <person name="Shulinski R.S."/>
            <person name="Bandarenka Y.V."/>
            <person name="Zhorov D.G."/>
            <person name="Warner D."/>
        </authorList>
    </citation>
    <scope>NUCLEOTIDE SEQUENCE [LARGE SCALE GENOMIC DNA]</scope>
    <source>
        <strain evidence="2">180601</strain>
        <tissue evidence="2">Whole Body</tissue>
    </source>
</reference>
<protein>
    <submittedName>
        <fullName evidence="2">Uncharacterized protein</fullName>
    </submittedName>
</protein>
<proteinExistence type="predicted"/>
<keyword evidence="1" id="KW-0175">Coiled coil</keyword>
<keyword evidence="3" id="KW-1185">Reference proteome</keyword>
<gene>
    <name evidence="2" type="ORF">FWK35_00025852</name>
</gene>
<dbReference type="OrthoDB" id="6625765at2759"/>
<dbReference type="AlphaFoldDB" id="A0A6G0XHD6"/>
<evidence type="ECO:0000313" key="2">
    <source>
        <dbReference type="EMBL" id="KAF0739497.1"/>
    </source>
</evidence>
<feature type="coiled-coil region" evidence="1">
    <location>
        <begin position="119"/>
        <end position="153"/>
    </location>
</feature>